<dbReference type="Gene3D" id="2.40.30.10">
    <property type="entry name" value="Translation factors"/>
    <property type="match status" value="2"/>
</dbReference>
<keyword evidence="10 17" id="KW-0548">Nucleotidyltransferase</keyword>
<dbReference type="SUPFAM" id="SSF50465">
    <property type="entry name" value="EF-Tu/eEF-1alpha/eIF2-gamma C-terminal domain"/>
    <property type="match status" value="1"/>
</dbReference>
<keyword evidence="21" id="KW-1185">Reference proteome</keyword>
<feature type="binding site" evidence="18">
    <location>
        <begin position="462"/>
        <end position="469"/>
    </location>
    <ligand>
        <name>ATP</name>
        <dbReference type="ChEBI" id="CHEBI:30616"/>
    </ligand>
</feature>
<comment type="similarity">
    <text evidence="17">Belongs to the TRAFAC class translation factor GTPase superfamily. Classic translation factor GTPase family. CysN/NodQ subfamily.</text>
</comment>
<dbReference type="FunFam" id="3.40.50.300:FF:000119">
    <property type="entry name" value="Sulfate adenylyltransferase subunit 1"/>
    <property type="match status" value="1"/>
</dbReference>
<comment type="similarity">
    <text evidence="6">In the N-terminal section; belongs to the TRAFAC class translation factor GTPase superfamily. Classic translation factor GTPase family. CysN/NodQ subfamily.</text>
</comment>
<dbReference type="HAMAP" id="MF_00065">
    <property type="entry name" value="Adenylyl_sulf_kinase"/>
    <property type="match status" value="1"/>
</dbReference>
<comment type="function">
    <text evidence="17">With CysD forms the ATP sulfurylase (ATPS) that catalyzes the adenylation of sulfate producing adenosine 5'-phosphosulfate (APS) and diphosphate, the first enzymatic step in sulfur assimilation pathway. APS synthesis involves the formation of a high-energy phosphoric-sulfuric acid anhydride bond driven by GTP hydrolysis by CysN coupled to ATP hydrolysis by CysD.</text>
</comment>
<dbReference type="AlphaFoldDB" id="A0A432YLC9"/>
<protein>
    <recommendedName>
        <fullName evidence="17 18">Multifunctional fusion protein</fullName>
    </recommendedName>
    <domain>
        <recommendedName>
            <fullName evidence="17">Sulfate adenylyltransferase subunit 1</fullName>
            <ecNumber evidence="17">2.7.7.4</ecNumber>
        </recommendedName>
        <alternativeName>
            <fullName evidence="17">ATP-sulfurylase large subunit</fullName>
        </alternativeName>
        <alternativeName>
            <fullName evidence="17">Sulfate adenylate transferase</fullName>
            <shortName evidence="17">SAT</shortName>
        </alternativeName>
    </domain>
    <domain>
        <recommendedName>
            <fullName evidence="18">Adenylyl-sulfate kinase</fullName>
            <ecNumber evidence="18">2.7.1.25</ecNumber>
        </recommendedName>
        <alternativeName>
            <fullName evidence="18">APS kinase</fullName>
        </alternativeName>
        <alternativeName>
            <fullName evidence="18">ATP adenosine-5'-phosphosulfate 3'-phosphotransferase</fullName>
        </alternativeName>
        <alternativeName>
            <fullName evidence="18">Adenosine-5'-phosphosulfate kinase</fullName>
        </alternativeName>
    </domain>
</protein>
<evidence type="ECO:0000256" key="11">
    <source>
        <dbReference type="ARBA" id="ARBA00022741"/>
    </source>
</evidence>
<dbReference type="InterPro" id="IPR054696">
    <property type="entry name" value="GTP-eEF1A_C"/>
</dbReference>
<evidence type="ECO:0000256" key="9">
    <source>
        <dbReference type="ARBA" id="ARBA00022679"/>
    </source>
</evidence>
<comment type="catalytic activity">
    <reaction evidence="1 18">
        <text>adenosine 5'-phosphosulfate + ATP = 3'-phosphoadenylyl sulfate + ADP + H(+)</text>
        <dbReference type="Rhea" id="RHEA:24152"/>
        <dbReference type="ChEBI" id="CHEBI:15378"/>
        <dbReference type="ChEBI" id="CHEBI:30616"/>
        <dbReference type="ChEBI" id="CHEBI:58243"/>
        <dbReference type="ChEBI" id="CHEBI:58339"/>
        <dbReference type="ChEBI" id="CHEBI:456216"/>
        <dbReference type="EC" id="2.7.1.25"/>
    </reaction>
</comment>
<dbReference type="PROSITE" id="PS00301">
    <property type="entry name" value="G_TR_1"/>
    <property type="match status" value="1"/>
</dbReference>
<feature type="binding site" evidence="17">
    <location>
        <begin position="149"/>
        <end position="152"/>
    </location>
    <ligand>
        <name>GTP</name>
        <dbReference type="ChEBI" id="CHEBI:37565"/>
    </ligand>
</feature>
<comment type="pathway">
    <text evidence="4 18">Sulfur metabolism; hydrogen sulfide biosynthesis; sulfite from sulfate: step 2/3.</text>
</comment>
<sequence length="630" mass="70105">MSTTHGPGIDDYLRQHEQKELLRFITCGNVDDGKSTLIGRLLHDAQALYDDQITDDLDFASLLDGLQAEREQGITIDVAYRYFATDKRKFIIADTPGHAQYTRNMATGASTSDLAVILIDAEKGVQAQTKRHSFIVSSLGIKHIIVAVNKMDQVGFSQARYKDIQQDYLKIAGLLDIPDIHFVPVAALHGDNVVQKSANTPWFRGRTLLEYLETLPIQRPKSNAMRFPVQWVNRANFGDGPGFRGYAGSLASGEVKVGDTVRVLPSGQLSSISRILTFDGELQSAQAPQAVTLTLNDELDISRGDMLVEKDALPYTSARLRAKLVWMHEDALQTERDYLLKMGSQSATVTPERVRYRIDMNTLKEQEAQQLGLNEIGLVDLQAQRPLVFDSYKQNRQTGAFILIDKQTNATVAAGIIEKPLADNELATPPRKGPVTWQEPSVSKAQRAAIKQQKPVILWFTGLSGAGKSTLANAVEERLLALEKHTYLLDGDNIRHGLNRGLGFTEADRIENIRRIGEVAKLFVDAGTIVLSAFISPLRSNRDYVRELVQEGEFVEIFVDTPLAVCEQRDSKGLYAKARRGEIANFTGISSPYEPPEQPELRVDMSEMRVEDAVELVVGYLRERGYVHSP</sequence>
<dbReference type="InterPro" id="IPR000795">
    <property type="entry name" value="T_Tr_GTP-bd_dom"/>
</dbReference>
<evidence type="ECO:0000256" key="12">
    <source>
        <dbReference type="ARBA" id="ARBA00022777"/>
    </source>
</evidence>
<dbReference type="InterPro" id="IPR044138">
    <property type="entry name" value="CysN_II"/>
</dbReference>
<dbReference type="InterPro" id="IPR005225">
    <property type="entry name" value="Small_GTP-bd"/>
</dbReference>
<evidence type="ECO:0000256" key="18">
    <source>
        <dbReference type="HAMAP-Rule" id="MF_00065"/>
    </source>
</evidence>
<comment type="catalytic activity">
    <reaction evidence="16 17">
        <text>sulfate + ATP + H(+) = adenosine 5'-phosphosulfate + diphosphate</text>
        <dbReference type="Rhea" id="RHEA:18133"/>
        <dbReference type="ChEBI" id="CHEBI:15378"/>
        <dbReference type="ChEBI" id="CHEBI:16189"/>
        <dbReference type="ChEBI" id="CHEBI:30616"/>
        <dbReference type="ChEBI" id="CHEBI:33019"/>
        <dbReference type="ChEBI" id="CHEBI:58243"/>
        <dbReference type="EC" id="2.7.7.4"/>
    </reaction>
</comment>
<dbReference type="PROSITE" id="PS51722">
    <property type="entry name" value="G_TR_2"/>
    <property type="match status" value="1"/>
</dbReference>
<keyword evidence="12 18" id="KW-0418">Kinase</keyword>
<proteinExistence type="inferred from homology"/>
<evidence type="ECO:0000256" key="16">
    <source>
        <dbReference type="ARBA" id="ARBA00049370"/>
    </source>
</evidence>
<keyword evidence="15" id="KW-0511">Multifunctional enzyme</keyword>
<dbReference type="InterPro" id="IPR050100">
    <property type="entry name" value="TRAFAC_GTPase_members"/>
</dbReference>
<dbReference type="GO" id="GO:0070814">
    <property type="term" value="P:hydrogen sulfide biosynthetic process"/>
    <property type="evidence" value="ECO:0007669"/>
    <property type="project" value="UniProtKB-UniRule"/>
</dbReference>
<dbReference type="GO" id="GO:0005525">
    <property type="term" value="F:GTP binding"/>
    <property type="evidence" value="ECO:0007669"/>
    <property type="project" value="UniProtKB-UniRule"/>
</dbReference>
<evidence type="ECO:0000256" key="2">
    <source>
        <dbReference type="ARBA" id="ARBA00002357"/>
    </source>
</evidence>
<dbReference type="Pfam" id="PF00009">
    <property type="entry name" value="GTP_EFTU"/>
    <property type="match status" value="1"/>
</dbReference>
<evidence type="ECO:0000313" key="20">
    <source>
        <dbReference type="EMBL" id="RUO61791.1"/>
    </source>
</evidence>
<dbReference type="InterPro" id="IPR041757">
    <property type="entry name" value="CysN_GTP-bd"/>
</dbReference>
<dbReference type="GO" id="GO:0005524">
    <property type="term" value="F:ATP binding"/>
    <property type="evidence" value="ECO:0007669"/>
    <property type="project" value="UniProtKB-UniRule"/>
</dbReference>
<dbReference type="InterPro" id="IPR059117">
    <property type="entry name" value="APS_kinase_dom"/>
</dbReference>
<feature type="binding site" evidence="17">
    <location>
        <begin position="28"/>
        <end position="35"/>
    </location>
    <ligand>
        <name>GTP</name>
        <dbReference type="ChEBI" id="CHEBI:37565"/>
    </ligand>
</feature>
<evidence type="ECO:0000256" key="5">
    <source>
        <dbReference type="ARBA" id="ARBA00005438"/>
    </source>
</evidence>
<dbReference type="FunFam" id="3.40.50.300:FF:000212">
    <property type="entry name" value="Adenylyl-sulfate kinase"/>
    <property type="match status" value="1"/>
</dbReference>
<organism evidence="20 21">
    <name type="scientific">Pseudidiomarina insulisalsae</name>
    <dbReference type="NCBI Taxonomy" id="575789"/>
    <lineage>
        <taxon>Bacteria</taxon>
        <taxon>Pseudomonadati</taxon>
        <taxon>Pseudomonadota</taxon>
        <taxon>Gammaproteobacteria</taxon>
        <taxon>Alteromonadales</taxon>
        <taxon>Idiomarinaceae</taxon>
        <taxon>Pseudidiomarina</taxon>
    </lineage>
</organism>
<dbReference type="Proteomes" id="UP000288259">
    <property type="component" value="Unassembled WGS sequence"/>
</dbReference>
<dbReference type="SUPFAM" id="SSF52540">
    <property type="entry name" value="P-loop containing nucleoside triphosphate hydrolases"/>
    <property type="match status" value="2"/>
</dbReference>
<feature type="binding site" evidence="17">
    <location>
        <begin position="94"/>
        <end position="98"/>
    </location>
    <ligand>
        <name>GTP</name>
        <dbReference type="ChEBI" id="CHEBI:37565"/>
    </ligand>
</feature>
<comment type="similarity">
    <text evidence="5">In the C-terminal section; belongs to the APS kinase family.</text>
</comment>
<comment type="function">
    <text evidence="3 18">Catalyzes the synthesis of activated sulfate.</text>
</comment>
<dbReference type="HAMAP" id="MF_00062">
    <property type="entry name" value="Sulf_adenylyltr_sub1"/>
    <property type="match status" value="1"/>
</dbReference>
<dbReference type="CDD" id="cd04095">
    <property type="entry name" value="CysN_NoDQ_III"/>
    <property type="match status" value="1"/>
</dbReference>
<dbReference type="NCBIfam" id="NF004035">
    <property type="entry name" value="PRK05506.1"/>
    <property type="match status" value="1"/>
</dbReference>
<dbReference type="InterPro" id="IPR027417">
    <property type="entry name" value="P-loop_NTPase"/>
</dbReference>
<evidence type="ECO:0000256" key="1">
    <source>
        <dbReference type="ARBA" id="ARBA00001823"/>
    </source>
</evidence>
<dbReference type="NCBIfam" id="TIGR00455">
    <property type="entry name" value="apsK"/>
    <property type="match status" value="1"/>
</dbReference>
<keyword evidence="13 17" id="KW-0067">ATP-binding</keyword>
<dbReference type="GO" id="GO:0004781">
    <property type="term" value="F:sulfate adenylyltransferase (ATP) activity"/>
    <property type="evidence" value="ECO:0007669"/>
    <property type="project" value="UniProtKB-UniRule"/>
</dbReference>
<dbReference type="PANTHER" id="PTHR23115">
    <property type="entry name" value="TRANSLATION FACTOR"/>
    <property type="match status" value="1"/>
</dbReference>
<comment type="caution">
    <text evidence="20">The sequence shown here is derived from an EMBL/GenBank/DDBJ whole genome shotgun (WGS) entry which is preliminary data.</text>
</comment>
<keyword evidence="9 17" id="KW-0808">Transferase</keyword>
<dbReference type="EC" id="2.7.7.4" evidence="17"/>
<evidence type="ECO:0000256" key="13">
    <source>
        <dbReference type="ARBA" id="ARBA00022840"/>
    </source>
</evidence>
<keyword evidence="8 18" id="KW-0597">Phosphoprotein</keyword>
<dbReference type="InterPro" id="IPR011779">
    <property type="entry name" value="SO4_adenylTrfase_lsu"/>
</dbReference>
<dbReference type="GO" id="GO:0000103">
    <property type="term" value="P:sulfate assimilation"/>
    <property type="evidence" value="ECO:0007669"/>
    <property type="project" value="UniProtKB-UniRule"/>
</dbReference>
<feature type="active site" description="Phosphoserine intermediate" evidence="18">
    <location>
        <position position="536"/>
    </location>
</feature>
<evidence type="ECO:0000256" key="3">
    <source>
        <dbReference type="ARBA" id="ARBA00002632"/>
    </source>
</evidence>
<evidence type="ECO:0000256" key="7">
    <source>
        <dbReference type="ARBA" id="ARBA00022458"/>
    </source>
</evidence>
<comment type="pathway">
    <text evidence="17">Sulfur metabolism; hydrogen sulfide biosynthesis; sulfite from sulfate: step 1/3.</text>
</comment>
<accession>A0A432YLC9</accession>
<dbReference type="NCBIfam" id="TIGR00231">
    <property type="entry name" value="small_GTP"/>
    <property type="match status" value="1"/>
</dbReference>
<gene>
    <name evidence="18" type="primary">cysC</name>
    <name evidence="17" type="synonym">cysN</name>
    <name evidence="20" type="ORF">CWI71_05370</name>
</gene>
<evidence type="ECO:0000313" key="21">
    <source>
        <dbReference type="Proteomes" id="UP000288259"/>
    </source>
</evidence>
<dbReference type="SUPFAM" id="SSF50447">
    <property type="entry name" value="Translation proteins"/>
    <property type="match status" value="1"/>
</dbReference>
<dbReference type="OrthoDB" id="9804504at2"/>
<evidence type="ECO:0000259" key="19">
    <source>
        <dbReference type="PROSITE" id="PS51722"/>
    </source>
</evidence>
<evidence type="ECO:0000256" key="10">
    <source>
        <dbReference type="ARBA" id="ARBA00022695"/>
    </source>
</evidence>
<dbReference type="InterPro" id="IPR031157">
    <property type="entry name" value="G_TR_CS"/>
</dbReference>
<feature type="domain" description="Tr-type G" evidence="19">
    <location>
        <begin position="19"/>
        <end position="221"/>
    </location>
</feature>
<dbReference type="PRINTS" id="PR00315">
    <property type="entry name" value="ELONGATNFCT"/>
</dbReference>
<dbReference type="InterPro" id="IPR002891">
    <property type="entry name" value="APS"/>
</dbReference>
<dbReference type="InterPro" id="IPR009000">
    <property type="entry name" value="Transl_B-barrel_sf"/>
</dbReference>
<dbReference type="EC" id="2.7.1.25" evidence="18"/>
<evidence type="ECO:0000256" key="15">
    <source>
        <dbReference type="ARBA" id="ARBA00023268"/>
    </source>
</evidence>
<evidence type="ECO:0000256" key="17">
    <source>
        <dbReference type="HAMAP-Rule" id="MF_00062"/>
    </source>
</evidence>
<dbReference type="Gene3D" id="3.40.50.300">
    <property type="entry name" value="P-loop containing nucleotide triphosphate hydrolases"/>
    <property type="match status" value="2"/>
</dbReference>
<keyword evidence="11 17" id="KW-0547">Nucleotide-binding</keyword>
<dbReference type="Pfam" id="PF01583">
    <property type="entry name" value="APS_kinase"/>
    <property type="match status" value="1"/>
</dbReference>
<reference evidence="21" key="1">
    <citation type="journal article" date="2018" name="Front. Microbiol.">
        <title>Genome-Based Analysis Reveals the Taxonomy and Diversity of the Family Idiomarinaceae.</title>
        <authorList>
            <person name="Liu Y."/>
            <person name="Lai Q."/>
            <person name="Shao Z."/>
        </authorList>
    </citation>
    <scope>NUCLEOTIDE SEQUENCE [LARGE SCALE GENOMIC DNA]</scope>
    <source>
        <strain evidence="21">CVS-6</strain>
    </source>
</reference>
<dbReference type="NCBIfam" id="NF003478">
    <property type="entry name" value="PRK05124.1"/>
    <property type="match status" value="1"/>
</dbReference>
<dbReference type="CDD" id="cd03695">
    <property type="entry name" value="CysN_NodQ_II"/>
    <property type="match status" value="1"/>
</dbReference>
<dbReference type="CDD" id="cd04166">
    <property type="entry name" value="CysN_ATPS"/>
    <property type="match status" value="1"/>
</dbReference>
<name>A0A432YLC9_9GAMM</name>
<dbReference type="GO" id="GO:0004020">
    <property type="term" value="F:adenylylsulfate kinase activity"/>
    <property type="evidence" value="ECO:0007669"/>
    <property type="project" value="UniProtKB-UniRule"/>
</dbReference>
<dbReference type="NCBIfam" id="TIGR02034">
    <property type="entry name" value="CysN"/>
    <property type="match status" value="1"/>
</dbReference>
<keyword evidence="7" id="KW-0536">Nodulation</keyword>
<dbReference type="Pfam" id="PF22594">
    <property type="entry name" value="GTP-eEF1A_C"/>
    <property type="match status" value="1"/>
</dbReference>
<comment type="function">
    <text evidence="2">APS kinase catalyzes the synthesis of activated sulfate.</text>
</comment>
<dbReference type="InterPro" id="IPR009001">
    <property type="entry name" value="Transl_elong_EF1A/Init_IF2_C"/>
</dbReference>
<dbReference type="InterPro" id="IPR044139">
    <property type="entry name" value="CysN_NoDQ_III"/>
</dbReference>
<dbReference type="UniPathway" id="UPA00140">
    <property type="reaction ID" value="UER00204"/>
</dbReference>
<dbReference type="NCBIfam" id="NF003013">
    <property type="entry name" value="PRK03846.1"/>
    <property type="match status" value="1"/>
</dbReference>
<comment type="similarity">
    <text evidence="18">Belongs to the APS kinase family.</text>
</comment>
<dbReference type="RefSeq" id="WP_126754252.1">
    <property type="nucleotide sequence ID" value="NZ_PIPY01000005.1"/>
</dbReference>
<dbReference type="CDD" id="cd02027">
    <property type="entry name" value="APSK"/>
    <property type="match status" value="1"/>
</dbReference>
<dbReference type="EMBL" id="PIPY01000005">
    <property type="protein sequence ID" value="RUO61791.1"/>
    <property type="molecule type" value="Genomic_DNA"/>
</dbReference>
<evidence type="ECO:0000256" key="6">
    <source>
        <dbReference type="ARBA" id="ARBA00007237"/>
    </source>
</evidence>
<evidence type="ECO:0000256" key="4">
    <source>
        <dbReference type="ARBA" id="ARBA00004806"/>
    </source>
</evidence>
<dbReference type="GO" id="GO:0003924">
    <property type="term" value="F:GTPase activity"/>
    <property type="evidence" value="ECO:0007669"/>
    <property type="project" value="InterPro"/>
</dbReference>
<keyword evidence="14 17" id="KW-0342">GTP-binding</keyword>
<evidence type="ECO:0000256" key="8">
    <source>
        <dbReference type="ARBA" id="ARBA00022553"/>
    </source>
</evidence>
<comment type="subunit">
    <text evidence="17">Heterodimer composed of CysD, the smaller subunit, and CysN.</text>
</comment>
<evidence type="ECO:0000256" key="14">
    <source>
        <dbReference type="ARBA" id="ARBA00023134"/>
    </source>
</evidence>